<feature type="compositionally biased region" description="Basic and acidic residues" evidence="1">
    <location>
        <begin position="232"/>
        <end position="243"/>
    </location>
</feature>
<keyword evidence="2" id="KW-0812">Transmembrane</keyword>
<comment type="caution">
    <text evidence="3">The sequence shown here is derived from an EMBL/GenBank/DDBJ whole genome shotgun (WGS) entry which is preliminary data.</text>
</comment>
<dbReference type="Proteomes" id="UP000244338">
    <property type="component" value="Unassembled WGS sequence"/>
</dbReference>
<evidence type="ECO:0000256" key="1">
    <source>
        <dbReference type="SAM" id="MobiDB-lite"/>
    </source>
</evidence>
<dbReference type="EMBL" id="PEBX01000029">
    <property type="protein sequence ID" value="PTQ56430.1"/>
    <property type="molecule type" value="Genomic_DNA"/>
</dbReference>
<dbReference type="AlphaFoldDB" id="A0A2R6Y188"/>
<feature type="region of interest" description="Disordered" evidence="1">
    <location>
        <begin position="213"/>
        <end position="282"/>
    </location>
</feature>
<sequence length="347" mass="38651">MQGKKRCGSATYLLRTVRLAHFTLLLTVAVLFFTGCQMGGREGAQGSERTMRAEDALGRVKQTLDQSSFIYDGEVFWQDAGSSSTPAALVHGSAGPNRHLYVRLSVGQDAVTADDMDFYATPEAVYIRFADDVAWQKADVPMEIVQRELQNWDPRAHLGRLFRLAESIRYVGPRSSDGLTVEAVLSPQAMAQELEQDIQNRTHVAGQMMPPADIPPKTGNGNDTFPESVRWAPDRHHPDRASKESGSSRPFDAQIMRQLSSGRKVDDRLSETPPGTVPSSSTPALSGTYTVLFNAKTFEPIWIDYRERAVYDDEGQRYDDTTRYRFTFRQFGSFEGPSDTLGIEQAP</sequence>
<reference evidence="4" key="1">
    <citation type="journal article" date="2018" name="Sci. Rep.">
        <title>Lignite coal burning seam in the remote Altai Mountains harbors a hydrogen-driven thermophilic microbial community.</title>
        <authorList>
            <person name="Kadnikov V.V."/>
            <person name="Mardanov A.V."/>
            <person name="Ivasenko D.A."/>
            <person name="Antsiferov D.V."/>
            <person name="Beletsky A.V."/>
            <person name="Karnachuk O.V."/>
            <person name="Ravin N.V."/>
        </authorList>
    </citation>
    <scope>NUCLEOTIDE SEQUENCE [LARGE SCALE GENOMIC DNA]</scope>
</reference>
<name>A0A2R6Y188_9BACL</name>
<keyword evidence="2" id="KW-1133">Transmembrane helix</keyword>
<keyword evidence="2" id="KW-0472">Membrane</keyword>
<proteinExistence type="predicted"/>
<protein>
    <submittedName>
        <fullName evidence="3">Uncharacterized protein</fullName>
    </submittedName>
</protein>
<evidence type="ECO:0000313" key="3">
    <source>
        <dbReference type="EMBL" id="PTQ56430.1"/>
    </source>
</evidence>
<evidence type="ECO:0000256" key="2">
    <source>
        <dbReference type="SAM" id="Phobius"/>
    </source>
</evidence>
<accession>A0A2R6Y188</accession>
<organism evidence="3 4">
    <name type="scientific">Candidatus Carbonibacillus altaicus</name>
    <dbReference type="NCBI Taxonomy" id="2163959"/>
    <lineage>
        <taxon>Bacteria</taxon>
        <taxon>Bacillati</taxon>
        <taxon>Bacillota</taxon>
        <taxon>Bacilli</taxon>
        <taxon>Bacillales</taxon>
        <taxon>Candidatus Carbonibacillus</taxon>
    </lineage>
</organism>
<evidence type="ECO:0000313" key="4">
    <source>
        <dbReference type="Proteomes" id="UP000244338"/>
    </source>
</evidence>
<feature type="transmembrane region" description="Helical" evidence="2">
    <location>
        <begin position="12"/>
        <end position="33"/>
    </location>
</feature>
<gene>
    <name evidence="3" type="ORF">BSOLF_0262</name>
</gene>
<feature type="compositionally biased region" description="Low complexity" evidence="1">
    <location>
        <begin position="271"/>
        <end position="282"/>
    </location>
</feature>